<proteinExistence type="predicted"/>
<accession>A0A2X4XWH5</accession>
<gene>
    <name evidence="2" type="ORF">NCTC12961_04353</name>
</gene>
<dbReference type="InterPro" id="IPR018667">
    <property type="entry name" value="DUF2126"/>
</dbReference>
<protein>
    <submittedName>
        <fullName evidence="2">Uncharacterized protein conserved in bacteria</fullName>
    </submittedName>
</protein>
<evidence type="ECO:0000313" key="2">
    <source>
        <dbReference type="EMBL" id="SQI44405.1"/>
    </source>
</evidence>
<name>A0A2X4XWH5_SERPL</name>
<evidence type="ECO:0000259" key="1">
    <source>
        <dbReference type="Pfam" id="PF09899"/>
    </source>
</evidence>
<sequence length="154" mass="17026">MGEEGASGGTVRYVDSSVERLQIRVTGFNDDRHQVTVNGRPVPLQPTGNVGEAVGAVRYRAWQPAASLHPTIGVHAPLTVELVDTWMQRSLGGCQYHVAHPGGRSHDTHPINAYEAEGRRLARFLQMGHTPGKLTIEPQTRNPNFPFTLDLRWK</sequence>
<dbReference type="EMBL" id="LS483469">
    <property type="protein sequence ID" value="SQI44405.1"/>
    <property type="molecule type" value="Genomic_DNA"/>
</dbReference>
<organism evidence="2 3">
    <name type="scientific">Serratia plymuthica</name>
    <dbReference type="NCBI Taxonomy" id="82996"/>
    <lineage>
        <taxon>Bacteria</taxon>
        <taxon>Pseudomonadati</taxon>
        <taxon>Pseudomonadota</taxon>
        <taxon>Gammaproteobacteria</taxon>
        <taxon>Enterobacterales</taxon>
        <taxon>Yersiniaceae</taxon>
        <taxon>Serratia</taxon>
    </lineage>
</organism>
<feature type="domain" description="DUF2126" evidence="1">
    <location>
        <begin position="1"/>
        <end position="152"/>
    </location>
</feature>
<dbReference type="Proteomes" id="UP000248897">
    <property type="component" value="Chromosome 1"/>
</dbReference>
<reference evidence="2 3" key="1">
    <citation type="submission" date="2018-06" db="EMBL/GenBank/DDBJ databases">
        <authorList>
            <consortium name="Pathogen Informatics"/>
            <person name="Doyle S."/>
        </authorList>
    </citation>
    <scope>NUCLEOTIDE SEQUENCE [LARGE SCALE GENOMIC DNA]</scope>
    <source>
        <strain evidence="2 3">NCTC12961</strain>
    </source>
</reference>
<dbReference type="Pfam" id="PF09899">
    <property type="entry name" value="DUF2126"/>
    <property type="match status" value="1"/>
</dbReference>
<evidence type="ECO:0000313" key="3">
    <source>
        <dbReference type="Proteomes" id="UP000248897"/>
    </source>
</evidence>
<dbReference type="AlphaFoldDB" id="A0A2X4XWH5"/>